<accession>A0A316A207</accession>
<dbReference type="InterPro" id="IPR020103">
    <property type="entry name" value="PsdUridine_synth_cat_dom_sf"/>
</dbReference>
<keyword evidence="3" id="KW-1185">Reference proteome</keyword>
<dbReference type="InterPro" id="IPR050188">
    <property type="entry name" value="RluA_PseudoU_synthase"/>
</dbReference>
<evidence type="ECO:0000259" key="1">
    <source>
        <dbReference type="Pfam" id="PF00849"/>
    </source>
</evidence>
<dbReference type="Proteomes" id="UP000245535">
    <property type="component" value="Unassembled WGS sequence"/>
</dbReference>
<dbReference type="GO" id="GO:0140098">
    <property type="term" value="F:catalytic activity, acting on RNA"/>
    <property type="evidence" value="ECO:0007669"/>
    <property type="project" value="UniProtKB-ARBA"/>
</dbReference>
<evidence type="ECO:0000313" key="2">
    <source>
        <dbReference type="EMBL" id="PWJ43727.1"/>
    </source>
</evidence>
<name>A0A316A207_SEDFL</name>
<dbReference type="SUPFAM" id="SSF55120">
    <property type="entry name" value="Pseudouridine synthase"/>
    <property type="match status" value="1"/>
</dbReference>
<comment type="caution">
    <text evidence="2">The sequence shown here is derived from an EMBL/GenBank/DDBJ whole genome shotgun (WGS) entry which is preliminary data.</text>
</comment>
<reference evidence="2 3" key="1">
    <citation type="submission" date="2018-03" db="EMBL/GenBank/DDBJ databases">
        <title>Genomic Encyclopedia of Archaeal and Bacterial Type Strains, Phase II (KMG-II): from individual species to whole genera.</title>
        <authorList>
            <person name="Goeker M."/>
        </authorList>
    </citation>
    <scope>NUCLEOTIDE SEQUENCE [LARGE SCALE GENOMIC DNA]</scope>
    <source>
        <strain evidence="2 3">DSM 28229</strain>
    </source>
</reference>
<dbReference type="RefSeq" id="WP_109615266.1">
    <property type="nucleotide sequence ID" value="NZ_QGDO01000001.1"/>
</dbReference>
<feature type="domain" description="Pseudouridine synthase RsuA/RluA-like" evidence="1">
    <location>
        <begin position="289"/>
        <end position="434"/>
    </location>
</feature>
<dbReference type="Pfam" id="PF00849">
    <property type="entry name" value="PseudoU_synth_2"/>
    <property type="match status" value="1"/>
</dbReference>
<dbReference type="GO" id="GO:0000455">
    <property type="term" value="P:enzyme-directed rRNA pseudouridine synthesis"/>
    <property type="evidence" value="ECO:0007669"/>
    <property type="project" value="TreeGrafter"/>
</dbReference>
<dbReference type="PANTHER" id="PTHR21600">
    <property type="entry name" value="MITOCHONDRIAL RNA PSEUDOURIDINE SYNTHASE"/>
    <property type="match status" value="1"/>
</dbReference>
<dbReference type="GO" id="GO:0009982">
    <property type="term" value="F:pseudouridine synthase activity"/>
    <property type="evidence" value="ECO:0007669"/>
    <property type="project" value="InterPro"/>
</dbReference>
<gene>
    <name evidence="2" type="ORF">BC781_10173</name>
</gene>
<dbReference type="OrthoDB" id="9807829at2"/>
<dbReference type="CDD" id="cd02869">
    <property type="entry name" value="PseudoU_synth_RluA_like"/>
    <property type="match status" value="1"/>
</dbReference>
<proteinExistence type="predicted"/>
<sequence>MRQVGEHKEELCIFPLKVDVDTDSLPRKLNSPFQTQTPTVAQKAVADLQSYLLSQKDWVHDFGFEPTKSPKASGKMFGVLVIKDQNGEYGYLRAFSGKLAGKVRLDGFVPPIFDFETADPSFMEEQLKVNHLNETLQKLEAETPTEQKSSALYLAKVTELKKARKEKSSSLQKRFFQEYQFLNTKLEKKGLFEIFSLNHNEKPPSASGECAAPKLLQYAFQHHLKPIAIAEFWWGIPPKSGEKEHGKFYPACKEKCVPILGHMLEGLEVAWSAEEKEQIVFEELYEDEHLMIINKPSDLPSMPKAKYRSSVFSFLRKKYPSAHLPHQLGDETSGLMVVAKNEEVCKQLTLLFKKKQIKKRFVALLDGTLGTDSGYINLPIRPVSKGSEEHQICYDYGKGTRTKWEVLERIEAQTKVAFYPTTRRPHQLRLHAAHQNGLNSPIVGDELYGKKAEQFCLQVDQISFIHPITSKMIEVNLEGVF</sequence>
<organism evidence="2 3">
    <name type="scientific">Sediminitomix flava</name>
    <dbReference type="NCBI Taxonomy" id="379075"/>
    <lineage>
        <taxon>Bacteria</taxon>
        <taxon>Pseudomonadati</taxon>
        <taxon>Bacteroidota</taxon>
        <taxon>Cytophagia</taxon>
        <taxon>Cytophagales</taxon>
        <taxon>Flammeovirgaceae</taxon>
        <taxon>Sediminitomix</taxon>
    </lineage>
</organism>
<dbReference type="EMBL" id="QGDO01000001">
    <property type="protein sequence ID" value="PWJ43727.1"/>
    <property type="molecule type" value="Genomic_DNA"/>
</dbReference>
<dbReference type="AlphaFoldDB" id="A0A316A207"/>
<dbReference type="Gene3D" id="3.30.2350.10">
    <property type="entry name" value="Pseudouridine synthase"/>
    <property type="match status" value="1"/>
</dbReference>
<dbReference type="GO" id="GO:0003723">
    <property type="term" value="F:RNA binding"/>
    <property type="evidence" value="ECO:0007669"/>
    <property type="project" value="InterPro"/>
</dbReference>
<dbReference type="InterPro" id="IPR006145">
    <property type="entry name" value="PsdUridine_synth_RsuA/RluA"/>
</dbReference>
<dbReference type="PANTHER" id="PTHR21600:SF89">
    <property type="entry name" value="RIBOSOMAL LARGE SUBUNIT PSEUDOURIDINE SYNTHASE A"/>
    <property type="match status" value="1"/>
</dbReference>
<evidence type="ECO:0000313" key="3">
    <source>
        <dbReference type="Proteomes" id="UP000245535"/>
    </source>
</evidence>
<protein>
    <submittedName>
        <fullName evidence="2">RluA family pseudouridine synthase</fullName>
    </submittedName>
</protein>